<dbReference type="InterPro" id="IPR007074">
    <property type="entry name" value="LicD/FKTN/FKRP_NTP_transf"/>
</dbReference>
<dbReference type="Pfam" id="PF04991">
    <property type="entry name" value="LicD"/>
    <property type="match status" value="1"/>
</dbReference>
<feature type="transmembrane region" description="Helical" evidence="1">
    <location>
        <begin position="28"/>
        <end position="46"/>
    </location>
</feature>
<dbReference type="AlphaFoldDB" id="A0AAN8KAQ4"/>
<evidence type="ECO:0000259" key="2">
    <source>
        <dbReference type="Pfam" id="PF04991"/>
    </source>
</evidence>
<gene>
    <name evidence="3" type="ORF">SNE40_004919</name>
</gene>
<evidence type="ECO:0000256" key="1">
    <source>
        <dbReference type="SAM" id="Phobius"/>
    </source>
</evidence>
<proteinExistence type="predicted"/>
<dbReference type="Proteomes" id="UP001347796">
    <property type="component" value="Unassembled WGS sequence"/>
</dbReference>
<keyword evidence="1" id="KW-0812">Transmembrane</keyword>
<organism evidence="3 4">
    <name type="scientific">Patella caerulea</name>
    <name type="common">Rayed Mediterranean limpet</name>
    <dbReference type="NCBI Taxonomy" id="87958"/>
    <lineage>
        <taxon>Eukaryota</taxon>
        <taxon>Metazoa</taxon>
        <taxon>Spiralia</taxon>
        <taxon>Lophotrochozoa</taxon>
        <taxon>Mollusca</taxon>
        <taxon>Gastropoda</taxon>
        <taxon>Patellogastropoda</taxon>
        <taxon>Patelloidea</taxon>
        <taxon>Patellidae</taxon>
        <taxon>Patella</taxon>
    </lineage>
</organism>
<dbReference type="GO" id="GO:0009100">
    <property type="term" value="P:glycoprotein metabolic process"/>
    <property type="evidence" value="ECO:0007669"/>
    <property type="project" value="UniProtKB-ARBA"/>
</dbReference>
<keyword evidence="1" id="KW-1133">Transmembrane helix</keyword>
<evidence type="ECO:0000313" key="4">
    <source>
        <dbReference type="Proteomes" id="UP001347796"/>
    </source>
</evidence>
<comment type="caution">
    <text evidence="3">The sequence shown here is derived from an EMBL/GenBank/DDBJ whole genome shotgun (WGS) entry which is preliminary data.</text>
</comment>
<name>A0AAN8KAQ4_PATCE</name>
<dbReference type="InterPro" id="IPR052942">
    <property type="entry name" value="LPS_cholinephosphotransferase"/>
</dbReference>
<dbReference type="EMBL" id="JAZGQO010000003">
    <property type="protein sequence ID" value="KAK6188820.1"/>
    <property type="molecule type" value="Genomic_DNA"/>
</dbReference>
<sequence>MASKGGRVCKYFMTCVLYLSDRMLRSKWFMLMCLINMVLCMTIIRSDFTNGAVNSRRVSTTSKLNKTFFLQQERQSRKDLSESIHQFSENATYLLKLFDQLFQNDTNIGSNWTFYLNDRLKSNKSYQKGPMGLLRRSSSYHSKPRIFNSVILNRRSAVKSTAFLPVMSTKYRRVLQDILLKCKYLLDKSAVSYFMYSGTLLGSYRHHDIIPWDDDADIVVNISHRKTVFKLFSNLRPSFILEIRQKVRWKLYSIHSRPIKRVSWSWPFLDISFFKENSTHIWDADDRFNKTFIYKKEDVFPLTRRPFMGMLLPAPKNTTNVILQTYNPQLCKSLRYSHKFETNVDSGYKVNCDLLNTRYPRVKRTQLSNGVNETLEFQGKVISWFYSPTA</sequence>
<evidence type="ECO:0000313" key="3">
    <source>
        <dbReference type="EMBL" id="KAK6188820.1"/>
    </source>
</evidence>
<reference evidence="3 4" key="1">
    <citation type="submission" date="2024-01" db="EMBL/GenBank/DDBJ databases">
        <title>The genome of the rayed Mediterranean limpet Patella caerulea (Linnaeus, 1758).</title>
        <authorList>
            <person name="Anh-Thu Weber A."/>
            <person name="Halstead-Nussloch G."/>
        </authorList>
    </citation>
    <scope>NUCLEOTIDE SEQUENCE [LARGE SCALE GENOMIC DNA]</scope>
    <source>
        <strain evidence="3">AATW-2023a</strain>
        <tissue evidence="3">Whole specimen</tissue>
    </source>
</reference>
<feature type="domain" description="LicD/FKTN/FKRP nucleotidyltransferase" evidence="2">
    <location>
        <begin position="191"/>
        <end position="241"/>
    </location>
</feature>
<protein>
    <recommendedName>
        <fullName evidence="2">LicD/FKTN/FKRP nucleotidyltransferase domain-containing protein</fullName>
    </recommendedName>
</protein>
<accession>A0AAN8KAQ4</accession>
<keyword evidence="1" id="KW-0472">Membrane</keyword>
<dbReference type="PANTHER" id="PTHR43404">
    <property type="entry name" value="LIPOPOLYSACCHARIDE CHOLINEPHOSPHOTRANSFERASE LICD"/>
    <property type="match status" value="1"/>
</dbReference>
<dbReference type="PANTHER" id="PTHR43404:SF2">
    <property type="entry name" value="LIPOPOLYSACCHARIDE CHOLINEPHOSPHOTRANSFERASE LICD"/>
    <property type="match status" value="1"/>
</dbReference>
<keyword evidence="4" id="KW-1185">Reference proteome</keyword>